<dbReference type="EMBL" id="JACSDY010000001">
    <property type="protein sequence ID" value="KAF7438832.1"/>
    <property type="molecule type" value="Genomic_DNA"/>
</dbReference>
<keyword evidence="1" id="KW-1133">Transmembrane helix</keyword>
<keyword evidence="1" id="KW-0472">Membrane</keyword>
<comment type="caution">
    <text evidence="2">The sequence shown here is derived from an EMBL/GenBank/DDBJ whole genome shotgun (WGS) entry which is preliminary data.</text>
</comment>
<reference evidence="2" key="1">
    <citation type="journal article" date="2020" name="G3 (Bethesda)">
        <title>High-Quality Assemblies for Three Invasive Social Wasps from the &lt;i&gt;Vespula&lt;/i&gt; Genus.</title>
        <authorList>
            <person name="Harrop T.W.R."/>
            <person name="Guhlin J."/>
            <person name="McLaughlin G.M."/>
            <person name="Permina E."/>
            <person name="Stockwell P."/>
            <person name="Gilligan J."/>
            <person name="Le Lec M.F."/>
            <person name="Gruber M.A.M."/>
            <person name="Quinn O."/>
            <person name="Lovegrove M."/>
            <person name="Duncan E.J."/>
            <person name="Remnant E.J."/>
            <person name="Van Eeckhoven J."/>
            <person name="Graham B."/>
            <person name="Knapp R.A."/>
            <person name="Langford K.W."/>
            <person name="Kronenberg Z."/>
            <person name="Press M.O."/>
            <person name="Eacker S.M."/>
            <person name="Wilson-Rankin E.E."/>
            <person name="Purcell J."/>
            <person name="Lester P.J."/>
            <person name="Dearden P.K."/>
        </authorList>
    </citation>
    <scope>NUCLEOTIDE SEQUENCE</scope>
    <source>
        <strain evidence="2">Volc-1</strain>
    </source>
</reference>
<organism evidence="2 3">
    <name type="scientific">Vespula pensylvanica</name>
    <name type="common">Western yellow jacket</name>
    <name type="synonym">Wasp</name>
    <dbReference type="NCBI Taxonomy" id="30213"/>
    <lineage>
        <taxon>Eukaryota</taxon>
        <taxon>Metazoa</taxon>
        <taxon>Ecdysozoa</taxon>
        <taxon>Arthropoda</taxon>
        <taxon>Hexapoda</taxon>
        <taxon>Insecta</taxon>
        <taxon>Pterygota</taxon>
        <taxon>Neoptera</taxon>
        <taxon>Endopterygota</taxon>
        <taxon>Hymenoptera</taxon>
        <taxon>Apocrita</taxon>
        <taxon>Aculeata</taxon>
        <taxon>Vespoidea</taxon>
        <taxon>Vespidae</taxon>
        <taxon>Vespinae</taxon>
        <taxon>Vespula</taxon>
    </lineage>
</organism>
<keyword evidence="1" id="KW-0812">Transmembrane</keyword>
<name>A0A834PFJ8_VESPE</name>
<evidence type="ECO:0000313" key="3">
    <source>
        <dbReference type="Proteomes" id="UP000600918"/>
    </source>
</evidence>
<feature type="transmembrane region" description="Helical" evidence="1">
    <location>
        <begin position="127"/>
        <end position="145"/>
    </location>
</feature>
<sequence length="188" mass="21145">MKRWLGEAKRREESTSARHTVLADDSGRWLTPVCTRTDKFEIVENDLALVGGLYSKAKNRSKALRGSRCSAFAVLPHAWPDSTNVESASAITLENARLLDLVHEFVVGLKKEEEKEKEVEVVKVEEVVMMIVMVMVVVVGLNLLARSRAAWRKPQRQSAIRLRFVSKRSFSTGLQQQGFSSTMGQLED</sequence>
<gene>
    <name evidence="2" type="ORF">H0235_001223</name>
</gene>
<dbReference type="AlphaFoldDB" id="A0A834PFJ8"/>
<accession>A0A834PFJ8</accession>
<evidence type="ECO:0000256" key="1">
    <source>
        <dbReference type="SAM" id="Phobius"/>
    </source>
</evidence>
<keyword evidence="3" id="KW-1185">Reference proteome</keyword>
<protein>
    <submittedName>
        <fullName evidence="2">Uncharacterized protein</fullName>
    </submittedName>
</protein>
<proteinExistence type="predicted"/>
<dbReference type="Proteomes" id="UP000600918">
    <property type="component" value="Unassembled WGS sequence"/>
</dbReference>
<evidence type="ECO:0000313" key="2">
    <source>
        <dbReference type="EMBL" id="KAF7438832.1"/>
    </source>
</evidence>